<evidence type="ECO:0000256" key="1">
    <source>
        <dbReference type="SAM" id="SignalP"/>
    </source>
</evidence>
<comment type="caution">
    <text evidence="3">The sequence shown here is derived from an EMBL/GenBank/DDBJ whole genome shotgun (WGS) entry which is preliminary data.</text>
</comment>
<reference evidence="3 4" key="1">
    <citation type="submission" date="2023-03" db="EMBL/GenBank/DDBJ databases">
        <title>Paludisphaera mucosa sp. nov. a novel planctomycete from northern fen.</title>
        <authorList>
            <person name="Ivanova A."/>
        </authorList>
    </citation>
    <scope>NUCLEOTIDE SEQUENCE [LARGE SCALE GENOMIC DNA]</scope>
    <source>
        <strain evidence="3 4">Pla2</strain>
    </source>
</reference>
<evidence type="ECO:0000313" key="3">
    <source>
        <dbReference type="EMBL" id="MDG3007858.1"/>
    </source>
</evidence>
<keyword evidence="1" id="KW-0732">Signal</keyword>
<organism evidence="3 4">
    <name type="scientific">Paludisphaera mucosa</name>
    <dbReference type="NCBI Taxonomy" id="3030827"/>
    <lineage>
        <taxon>Bacteria</taxon>
        <taxon>Pseudomonadati</taxon>
        <taxon>Planctomycetota</taxon>
        <taxon>Planctomycetia</taxon>
        <taxon>Isosphaerales</taxon>
        <taxon>Isosphaeraceae</taxon>
        <taxon>Paludisphaera</taxon>
    </lineage>
</organism>
<evidence type="ECO:0000259" key="2">
    <source>
        <dbReference type="Pfam" id="PF06439"/>
    </source>
</evidence>
<keyword evidence="4" id="KW-1185">Reference proteome</keyword>
<dbReference type="Gene3D" id="2.60.120.560">
    <property type="entry name" value="Exo-inulinase, domain 1"/>
    <property type="match status" value="1"/>
</dbReference>
<gene>
    <name evidence="3" type="ORF">PZE19_29185</name>
</gene>
<feature type="signal peptide" evidence="1">
    <location>
        <begin position="1"/>
        <end position="27"/>
    </location>
</feature>
<name>A0ABT6FKH2_9BACT</name>
<proteinExistence type="predicted"/>
<accession>A0ABT6FKH2</accession>
<feature type="chain" id="PRO_5046587114" evidence="1">
    <location>
        <begin position="28"/>
        <end position="211"/>
    </location>
</feature>
<protein>
    <submittedName>
        <fullName evidence="3">DUF1080 domain-containing protein</fullName>
    </submittedName>
</protein>
<dbReference type="Pfam" id="PF06439">
    <property type="entry name" value="3keto-disac_hyd"/>
    <property type="match status" value="1"/>
</dbReference>
<feature type="domain" description="3-keto-alpha-glucoside-1,2-lyase/3-keto-2-hydroxy-glucal hydratase" evidence="2">
    <location>
        <begin position="63"/>
        <end position="203"/>
    </location>
</feature>
<dbReference type="RefSeq" id="WP_277864130.1">
    <property type="nucleotide sequence ID" value="NZ_JARRAG010000002.1"/>
</dbReference>
<dbReference type="InterPro" id="IPR010496">
    <property type="entry name" value="AL/BT2_dom"/>
</dbReference>
<evidence type="ECO:0000313" key="4">
    <source>
        <dbReference type="Proteomes" id="UP001216907"/>
    </source>
</evidence>
<dbReference type="EMBL" id="JARRAG010000002">
    <property type="protein sequence ID" value="MDG3007858.1"/>
    <property type="molecule type" value="Genomic_DNA"/>
</dbReference>
<dbReference type="Proteomes" id="UP001216907">
    <property type="component" value="Unassembled WGS sequence"/>
</dbReference>
<sequence>MGDRIGTGLRRRAAAGLAAVAALAASAAPERWDFERDAVGAAARGIRAEVGRWEVAEAGGSHVLAQRAESPKPTFNVALVDGTSYRDVDLSVRVRADAGAIDQGGGIVWRAKDRDNYYVARYNPMEDNLRVYKVESGRRTQLDHADAPGDKNWHTLRIVMTGREITGWLDGVKLLVAEDSTFPDAGRIGLWSKSDARSSFDDLTATVVATP</sequence>